<dbReference type="Proteomes" id="UP000682733">
    <property type="component" value="Unassembled WGS sequence"/>
</dbReference>
<dbReference type="EMBL" id="CAJOBA010002209">
    <property type="protein sequence ID" value="CAF3635019.1"/>
    <property type="molecule type" value="Genomic_DNA"/>
</dbReference>
<dbReference type="Proteomes" id="UP000677228">
    <property type="component" value="Unassembled WGS sequence"/>
</dbReference>
<gene>
    <name evidence="3" type="ORF">GPM918_LOCUS16643</name>
    <name evidence="2" type="ORF">OVA965_LOCUS7080</name>
    <name evidence="5" type="ORF">SRO942_LOCUS16645</name>
    <name evidence="4" type="ORF">TMI583_LOCUS7076</name>
</gene>
<evidence type="ECO:0000313" key="5">
    <source>
        <dbReference type="EMBL" id="CAF3826994.1"/>
    </source>
</evidence>
<evidence type="ECO:0000313" key="2">
    <source>
        <dbReference type="EMBL" id="CAF0849774.1"/>
    </source>
</evidence>
<evidence type="ECO:0000313" key="4">
    <source>
        <dbReference type="EMBL" id="CAF3635019.1"/>
    </source>
</evidence>
<dbReference type="Proteomes" id="UP000681722">
    <property type="component" value="Unassembled WGS sequence"/>
</dbReference>
<dbReference type="OrthoDB" id="10066329at2759"/>
<comment type="caution">
    <text evidence="3">The sequence shown here is derived from an EMBL/GenBank/DDBJ whole genome shotgun (WGS) entry which is preliminary data.</text>
</comment>
<reference evidence="3" key="1">
    <citation type="submission" date="2021-02" db="EMBL/GenBank/DDBJ databases">
        <authorList>
            <person name="Nowell W R."/>
        </authorList>
    </citation>
    <scope>NUCLEOTIDE SEQUENCE</scope>
</reference>
<dbReference type="EMBL" id="CAJOBC010004417">
    <property type="protein sequence ID" value="CAF3826994.1"/>
    <property type="molecule type" value="Genomic_DNA"/>
</dbReference>
<name>A0A814L0J7_9BILA</name>
<evidence type="ECO:0000313" key="6">
    <source>
        <dbReference type="Proteomes" id="UP000663829"/>
    </source>
</evidence>
<keyword evidence="1" id="KW-0812">Transmembrane</keyword>
<accession>A0A814L0J7</accession>
<dbReference type="Proteomes" id="UP000663829">
    <property type="component" value="Unassembled WGS sequence"/>
</dbReference>
<evidence type="ECO:0000313" key="3">
    <source>
        <dbReference type="EMBL" id="CAF1058262.1"/>
    </source>
</evidence>
<dbReference type="EMBL" id="CAJNOQ010004417">
    <property type="protein sequence ID" value="CAF1058262.1"/>
    <property type="molecule type" value="Genomic_DNA"/>
</dbReference>
<keyword evidence="6" id="KW-1185">Reference proteome</keyword>
<organism evidence="3 6">
    <name type="scientific">Didymodactylos carnosus</name>
    <dbReference type="NCBI Taxonomy" id="1234261"/>
    <lineage>
        <taxon>Eukaryota</taxon>
        <taxon>Metazoa</taxon>
        <taxon>Spiralia</taxon>
        <taxon>Gnathifera</taxon>
        <taxon>Rotifera</taxon>
        <taxon>Eurotatoria</taxon>
        <taxon>Bdelloidea</taxon>
        <taxon>Philodinida</taxon>
        <taxon>Philodinidae</taxon>
        <taxon>Didymodactylos</taxon>
    </lineage>
</organism>
<keyword evidence="1" id="KW-1133">Transmembrane helix</keyword>
<proteinExistence type="predicted"/>
<sequence length="171" mass="19378">MAKDEKYLIRASTILDVNDPQPGEQQQGDEQDEFLKHLVSKHQRLIHHSSNVSTPLSSVTPITAILELKNRRSIAEVERKKRIIAKIVSIVGLLIILLCAAIVTLTLKMAPKIDELVRKKSGNNLMYFPSSRTSTTKTTSTFTINELLTTSNLTNITSTYQYSQNRRRSRR</sequence>
<protein>
    <submittedName>
        <fullName evidence="3">Uncharacterized protein</fullName>
    </submittedName>
</protein>
<dbReference type="AlphaFoldDB" id="A0A814L0J7"/>
<keyword evidence="1" id="KW-0472">Membrane</keyword>
<dbReference type="EMBL" id="CAJNOK010002209">
    <property type="protein sequence ID" value="CAF0849774.1"/>
    <property type="molecule type" value="Genomic_DNA"/>
</dbReference>
<feature type="transmembrane region" description="Helical" evidence="1">
    <location>
        <begin position="83"/>
        <end position="107"/>
    </location>
</feature>
<evidence type="ECO:0000256" key="1">
    <source>
        <dbReference type="SAM" id="Phobius"/>
    </source>
</evidence>